<keyword evidence="4" id="KW-0496">Mitochondrion</keyword>
<dbReference type="OrthoDB" id="277888at2759"/>
<dbReference type="InterPro" id="IPR052405">
    <property type="entry name" value="Mito_Transl_Release_Factor"/>
</dbReference>
<comment type="caution">
    <text evidence="7">The sequence shown here is derived from an EMBL/GenBank/DDBJ whole genome shotgun (WGS) entry which is preliminary data.</text>
</comment>
<keyword evidence="8" id="KW-1185">Reference proteome</keyword>
<dbReference type="GO" id="GO:0005739">
    <property type="term" value="C:mitochondrion"/>
    <property type="evidence" value="ECO:0007669"/>
    <property type="project" value="UniProtKB-SubCell"/>
</dbReference>
<evidence type="ECO:0000256" key="1">
    <source>
        <dbReference type="ARBA" id="ARBA00004173"/>
    </source>
</evidence>
<evidence type="ECO:0000313" key="8">
    <source>
        <dbReference type="Proteomes" id="UP001151699"/>
    </source>
</evidence>
<dbReference type="InterPro" id="IPR000352">
    <property type="entry name" value="Pep_chain_release_fac_I"/>
</dbReference>
<protein>
    <submittedName>
        <fullName evidence="7">Mitochondrial translation release factor in rescue</fullName>
    </submittedName>
</protein>
<proteinExistence type="inferred from homology"/>
<dbReference type="GO" id="GO:0003747">
    <property type="term" value="F:translation release factor activity"/>
    <property type="evidence" value="ECO:0007669"/>
    <property type="project" value="InterPro"/>
</dbReference>
<dbReference type="PANTHER" id="PTHR46203:SF1">
    <property type="entry name" value="MITOCHONDRIAL TRANSLATION RELEASE FACTOR IN RESCUE"/>
    <property type="match status" value="1"/>
</dbReference>
<evidence type="ECO:0000256" key="5">
    <source>
        <dbReference type="SAM" id="MobiDB-lite"/>
    </source>
</evidence>
<evidence type="ECO:0000256" key="3">
    <source>
        <dbReference type="ARBA" id="ARBA00022946"/>
    </source>
</evidence>
<comment type="similarity">
    <text evidence="2">Belongs to the prokaryotic/mitochondrial release factor family.</text>
</comment>
<comment type="subcellular location">
    <subcellularLocation>
        <location evidence="1">Mitochondrion</location>
    </subcellularLocation>
</comment>
<feature type="domain" description="Prokaryotic-type class I peptide chain release factors" evidence="6">
    <location>
        <begin position="36"/>
        <end position="136"/>
    </location>
</feature>
<dbReference type="AlphaFoldDB" id="A0A9Q0RTL9"/>
<evidence type="ECO:0000256" key="4">
    <source>
        <dbReference type="ARBA" id="ARBA00023128"/>
    </source>
</evidence>
<feature type="region of interest" description="Disordered" evidence="5">
    <location>
        <begin position="113"/>
        <end position="146"/>
    </location>
</feature>
<keyword evidence="3" id="KW-0809">Transit peptide</keyword>
<evidence type="ECO:0000259" key="6">
    <source>
        <dbReference type="Pfam" id="PF00472"/>
    </source>
</evidence>
<reference evidence="7" key="1">
    <citation type="submission" date="2022-07" db="EMBL/GenBank/DDBJ databases">
        <authorList>
            <person name="Trinca V."/>
            <person name="Uliana J.V.C."/>
            <person name="Torres T.T."/>
            <person name="Ward R.J."/>
            <person name="Monesi N."/>
        </authorList>
    </citation>
    <scope>NUCLEOTIDE SEQUENCE</scope>
    <source>
        <strain evidence="7">HSMRA1968</strain>
        <tissue evidence="7">Whole embryos</tissue>
    </source>
</reference>
<accession>A0A9Q0RTL9</accession>
<gene>
    <name evidence="7" type="primary">MTRFR</name>
    <name evidence="7" type="ORF">Bhyg_15604</name>
</gene>
<sequence>MFHRSLPFLRLNVPQTYNLRFSAVKSTFIDFSRVPKLNDDDLEEQFVRGSGPGGQAVNKTANCVIIKHKPSGIQVKCHSSRMLHENRKEARRILTTRLDNLWNGDDSVEAQEKRFLEKKHMEANRRRRKSEEMKKRWKERESPNDN</sequence>
<name>A0A9Q0RTL9_9DIPT</name>
<dbReference type="InterPro" id="IPR045853">
    <property type="entry name" value="Pep_chain_release_fac_I_sf"/>
</dbReference>
<evidence type="ECO:0000256" key="2">
    <source>
        <dbReference type="ARBA" id="ARBA00010835"/>
    </source>
</evidence>
<dbReference type="EMBL" id="WJQU01002130">
    <property type="protein sequence ID" value="KAJ6633248.1"/>
    <property type="molecule type" value="Genomic_DNA"/>
</dbReference>
<dbReference type="PANTHER" id="PTHR46203">
    <property type="entry name" value="PROBABLE PEPTIDE CHAIN RELEASE FACTOR C12ORF65"/>
    <property type="match status" value="1"/>
</dbReference>
<organism evidence="7 8">
    <name type="scientific">Pseudolycoriella hygida</name>
    <dbReference type="NCBI Taxonomy" id="35572"/>
    <lineage>
        <taxon>Eukaryota</taxon>
        <taxon>Metazoa</taxon>
        <taxon>Ecdysozoa</taxon>
        <taxon>Arthropoda</taxon>
        <taxon>Hexapoda</taxon>
        <taxon>Insecta</taxon>
        <taxon>Pterygota</taxon>
        <taxon>Neoptera</taxon>
        <taxon>Endopterygota</taxon>
        <taxon>Diptera</taxon>
        <taxon>Nematocera</taxon>
        <taxon>Sciaroidea</taxon>
        <taxon>Sciaridae</taxon>
        <taxon>Pseudolycoriella</taxon>
    </lineage>
</organism>
<dbReference type="Pfam" id="PF00472">
    <property type="entry name" value="RF-1"/>
    <property type="match status" value="1"/>
</dbReference>
<dbReference type="Gene3D" id="3.30.160.20">
    <property type="match status" value="1"/>
</dbReference>
<dbReference type="Proteomes" id="UP001151699">
    <property type="component" value="Unassembled WGS sequence"/>
</dbReference>
<evidence type="ECO:0000313" key="7">
    <source>
        <dbReference type="EMBL" id="KAJ6633248.1"/>
    </source>
</evidence>
<dbReference type="SUPFAM" id="SSF75620">
    <property type="entry name" value="Release factor"/>
    <property type="match status" value="1"/>
</dbReference>